<evidence type="ECO:0000256" key="13">
    <source>
        <dbReference type="ARBA" id="ARBA00023146"/>
    </source>
</evidence>
<dbReference type="Pfam" id="PF01588">
    <property type="entry name" value="tRNA_bind"/>
    <property type="match status" value="1"/>
</dbReference>
<keyword evidence="10" id="KW-0067">ATP-binding</keyword>
<evidence type="ECO:0000256" key="11">
    <source>
        <dbReference type="ARBA" id="ARBA00022884"/>
    </source>
</evidence>
<dbReference type="GO" id="GO:0005737">
    <property type="term" value="C:cytoplasm"/>
    <property type="evidence" value="ECO:0007669"/>
    <property type="project" value="UniProtKB-SubCell"/>
</dbReference>
<organism evidence="18 19">
    <name type="scientific">Candidatus Sungbacteria bacterium RIFCSPHIGHO2_02_FULL_49_12</name>
    <dbReference type="NCBI Taxonomy" id="1802271"/>
    <lineage>
        <taxon>Bacteria</taxon>
        <taxon>Candidatus Sungiibacteriota</taxon>
    </lineage>
</organism>
<keyword evidence="8 18" id="KW-0436">Ligase</keyword>
<dbReference type="EMBL" id="MHQJ01000009">
    <property type="protein sequence ID" value="OHA01723.1"/>
    <property type="molecule type" value="Genomic_DNA"/>
</dbReference>
<dbReference type="EC" id="6.1.1.10" evidence="4"/>
<dbReference type="NCBIfam" id="TIGR00399">
    <property type="entry name" value="metG_C_term"/>
    <property type="match status" value="1"/>
</dbReference>
<evidence type="ECO:0000256" key="16">
    <source>
        <dbReference type="PROSITE-ProRule" id="PRU00209"/>
    </source>
</evidence>
<dbReference type="AlphaFoldDB" id="A0A1G2KQT0"/>
<dbReference type="Proteomes" id="UP000177362">
    <property type="component" value="Unassembled WGS sequence"/>
</dbReference>
<evidence type="ECO:0000256" key="6">
    <source>
        <dbReference type="ARBA" id="ARBA00022490"/>
    </source>
</evidence>
<evidence type="ECO:0000313" key="18">
    <source>
        <dbReference type="EMBL" id="OHA01723.1"/>
    </source>
</evidence>
<comment type="function">
    <text evidence="1">Is required not only for elongation of protein synthesis but also for the initiation of all mRNA translation through initiator tRNA(fMet) aminoacylation.</text>
</comment>
<dbReference type="PANTHER" id="PTHR11586:SF37">
    <property type="entry name" value="TRNA-BINDING DOMAIN-CONTAINING PROTEIN"/>
    <property type="match status" value="1"/>
</dbReference>
<dbReference type="GO" id="GO:0006431">
    <property type="term" value="P:methionyl-tRNA aminoacylation"/>
    <property type="evidence" value="ECO:0007669"/>
    <property type="project" value="InterPro"/>
</dbReference>
<gene>
    <name evidence="18" type="ORF">A3C11_00340</name>
</gene>
<proteinExistence type="predicted"/>
<evidence type="ECO:0000256" key="8">
    <source>
        <dbReference type="ARBA" id="ARBA00022598"/>
    </source>
</evidence>
<reference evidence="18 19" key="1">
    <citation type="journal article" date="2016" name="Nat. Commun.">
        <title>Thousands of microbial genomes shed light on interconnected biogeochemical processes in an aquifer system.</title>
        <authorList>
            <person name="Anantharaman K."/>
            <person name="Brown C.T."/>
            <person name="Hug L.A."/>
            <person name="Sharon I."/>
            <person name="Castelle C.J."/>
            <person name="Probst A.J."/>
            <person name="Thomas B.C."/>
            <person name="Singh A."/>
            <person name="Wilkins M.J."/>
            <person name="Karaoz U."/>
            <person name="Brodie E.L."/>
            <person name="Williams K.H."/>
            <person name="Hubbard S.S."/>
            <person name="Banfield J.F."/>
        </authorList>
    </citation>
    <scope>NUCLEOTIDE SEQUENCE [LARGE SCALE GENOMIC DNA]</scope>
</reference>
<evidence type="ECO:0000256" key="7">
    <source>
        <dbReference type="ARBA" id="ARBA00022555"/>
    </source>
</evidence>
<comment type="subcellular location">
    <subcellularLocation>
        <location evidence="2">Cytoplasm</location>
    </subcellularLocation>
</comment>
<evidence type="ECO:0000256" key="1">
    <source>
        <dbReference type="ARBA" id="ARBA00003314"/>
    </source>
</evidence>
<sequence>MITIDEFKRAEMRVGKITAAERVNGSDKLLKLRVDLGVEIGERQILAGVGKQYQPENLLGRYVAVVANLEPRMLMGFESQGMMLAASDGETIAILSPDLEKDIKPGALVH</sequence>
<evidence type="ECO:0000256" key="9">
    <source>
        <dbReference type="ARBA" id="ARBA00022741"/>
    </source>
</evidence>
<evidence type="ECO:0000256" key="3">
    <source>
        <dbReference type="ARBA" id="ARBA00011738"/>
    </source>
</evidence>
<keyword evidence="13" id="KW-0030">Aminoacyl-tRNA synthetase</keyword>
<keyword evidence="9" id="KW-0547">Nucleotide-binding</keyword>
<dbReference type="Gene3D" id="2.40.50.140">
    <property type="entry name" value="Nucleic acid-binding proteins"/>
    <property type="match status" value="1"/>
</dbReference>
<dbReference type="SUPFAM" id="SSF50249">
    <property type="entry name" value="Nucleic acid-binding proteins"/>
    <property type="match status" value="1"/>
</dbReference>
<comment type="caution">
    <text evidence="18">The sequence shown here is derived from an EMBL/GenBank/DDBJ whole genome shotgun (WGS) entry which is preliminary data.</text>
</comment>
<name>A0A1G2KQT0_9BACT</name>
<dbReference type="STRING" id="1802271.A3C11_00340"/>
<dbReference type="InterPro" id="IPR002547">
    <property type="entry name" value="tRNA-bd_dom"/>
</dbReference>
<keyword evidence="7 16" id="KW-0820">tRNA-binding</keyword>
<dbReference type="InterPro" id="IPR012340">
    <property type="entry name" value="NA-bd_OB-fold"/>
</dbReference>
<dbReference type="GO" id="GO:0004825">
    <property type="term" value="F:methionine-tRNA ligase activity"/>
    <property type="evidence" value="ECO:0007669"/>
    <property type="project" value="UniProtKB-EC"/>
</dbReference>
<comment type="subunit">
    <text evidence="3">Homodimer.</text>
</comment>
<dbReference type="PANTHER" id="PTHR11586">
    <property type="entry name" value="TRNA-AMINOACYLATION COFACTOR ARC1 FAMILY MEMBER"/>
    <property type="match status" value="1"/>
</dbReference>
<evidence type="ECO:0000256" key="14">
    <source>
        <dbReference type="ARBA" id="ARBA00030904"/>
    </source>
</evidence>
<evidence type="ECO:0000256" key="10">
    <source>
        <dbReference type="ARBA" id="ARBA00022840"/>
    </source>
</evidence>
<dbReference type="PROSITE" id="PS50886">
    <property type="entry name" value="TRBD"/>
    <property type="match status" value="1"/>
</dbReference>
<keyword evidence="12" id="KW-0648">Protein biosynthesis</keyword>
<evidence type="ECO:0000256" key="12">
    <source>
        <dbReference type="ARBA" id="ARBA00022917"/>
    </source>
</evidence>
<dbReference type="GO" id="GO:0000049">
    <property type="term" value="F:tRNA binding"/>
    <property type="evidence" value="ECO:0007669"/>
    <property type="project" value="UniProtKB-UniRule"/>
</dbReference>
<evidence type="ECO:0000256" key="15">
    <source>
        <dbReference type="ARBA" id="ARBA00047364"/>
    </source>
</evidence>
<evidence type="ECO:0000313" key="19">
    <source>
        <dbReference type="Proteomes" id="UP000177362"/>
    </source>
</evidence>
<dbReference type="InterPro" id="IPR004495">
    <property type="entry name" value="Met-tRNA-synth_bsu_C"/>
</dbReference>
<keyword evidence="11 16" id="KW-0694">RNA-binding</keyword>
<dbReference type="CDD" id="cd02800">
    <property type="entry name" value="tRNA_bind_EcMetRS_like"/>
    <property type="match status" value="1"/>
</dbReference>
<evidence type="ECO:0000259" key="17">
    <source>
        <dbReference type="PROSITE" id="PS50886"/>
    </source>
</evidence>
<dbReference type="FunFam" id="2.40.50.140:FF:000042">
    <property type="entry name" value="Methionine--tRNA ligase"/>
    <property type="match status" value="1"/>
</dbReference>
<dbReference type="InterPro" id="IPR051270">
    <property type="entry name" value="Tyrosine-tRNA_ligase_regulator"/>
</dbReference>
<evidence type="ECO:0000256" key="4">
    <source>
        <dbReference type="ARBA" id="ARBA00012838"/>
    </source>
</evidence>
<dbReference type="GO" id="GO:0005524">
    <property type="term" value="F:ATP binding"/>
    <property type="evidence" value="ECO:0007669"/>
    <property type="project" value="UniProtKB-KW"/>
</dbReference>
<comment type="catalytic activity">
    <reaction evidence="15">
        <text>tRNA(Met) + L-methionine + ATP = L-methionyl-tRNA(Met) + AMP + diphosphate</text>
        <dbReference type="Rhea" id="RHEA:13481"/>
        <dbReference type="Rhea" id="RHEA-COMP:9667"/>
        <dbReference type="Rhea" id="RHEA-COMP:9698"/>
        <dbReference type="ChEBI" id="CHEBI:30616"/>
        <dbReference type="ChEBI" id="CHEBI:33019"/>
        <dbReference type="ChEBI" id="CHEBI:57844"/>
        <dbReference type="ChEBI" id="CHEBI:78442"/>
        <dbReference type="ChEBI" id="CHEBI:78530"/>
        <dbReference type="ChEBI" id="CHEBI:456215"/>
        <dbReference type="EC" id="6.1.1.10"/>
    </reaction>
</comment>
<keyword evidence="6" id="KW-0963">Cytoplasm</keyword>
<feature type="domain" description="TRNA-binding" evidence="17">
    <location>
        <begin position="6"/>
        <end position="110"/>
    </location>
</feature>
<evidence type="ECO:0000256" key="5">
    <source>
        <dbReference type="ARBA" id="ARBA00018753"/>
    </source>
</evidence>
<evidence type="ECO:0000256" key="2">
    <source>
        <dbReference type="ARBA" id="ARBA00004496"/>
    </source>
</evidence>
<accession>A0A1G2KQT0</accession>
<protein>
    <recommendedName>
        <fullName evidence="5">Methionine--tRNA ligase</fullName>
        <ecNumber evidence="4">6.1.1.10</ecNumber>
    </recommendedName>
    <alternativeName>
        <fullName evidence="14">Methionyl-tRNA synthetase</fullName>
    </alternativeName>
</protein>